<dbReference type="InterPro" id="IPR007396">
    <property type="entry name" value="TR_PAI2-type"/>
</dbReference>
<keyword evidence="2" id="KW-1185">Reference proteome</keyword>
<dbReference type="PANTHER" id="PTHR35802:SF1">
    <property type="entry name" value="PROTEASE SYNTHASE AND SPORULATION PROTEIN PAI 2"/>
    <property type="match status" value="1"/>
</dbReference>
<dbReference type="RefSeq" id="WP_192749212.1">
    <property type="nucleotide sequence ID" value="NZ_BAABJL010000017.1"/>
</dbReference>
<organism evidence="1 2">
    <name type="scientific">Actinopolymorpha pittospori</name>
    <dbReference type="NCBI Taxonomy" id="648752"/>
    <lineage>
        <taxon>Bacteria</taxon>
        <taxon>Bacillati</taxon>
        <taxon>Actinomycetota</taxon>
        <taxon>Actinomycetes</taxon>
        <taxon>Propionibacteriales</taxon>
        <taxon>Actinopolymorphaceae</taxon>
        <taxon>Actinopolymorpha</taxon>
    </lineage>
</organism>
<sequence>MHIKQAFRLESVEAARRLVEEYPFATIVTPDLAATHMPCLLDEDAAGLTILSHVARADPVAQSLDGPLLLIFQGPHGYVSASWYAADTIPTWNHVTLHVRGTAELLKDAMPVLRRTVDHFESATEHPWSLGRLGQQGREMADQVVAFRLRADSWYAEAKLSQDKPDKERARVVAGLESPGPYANPPLAVAMRHVPGTATQVF</sequence>
<dbReference type="InterPro" id="IPR012349">
    <property type="entry name" value="Split_barrel_FMN-bd"/>
</dbReference>
<accession>A0A927MWS0</accession>
<dbReference type="PIRSF" id="PIRSF010372">
    <property type="entry name" value="PaiB"/>
    <property type="match status" value="1"/>
</dbReference>
<evidence type="ECO:0000313" key="1">
    <source>
        <dbReference type="EMBL" id="MBE1604722.1"/>
    </source>
</evidence>
<dbReference type="Pfam" id="PF04299">
    <property type="entry name" value="FMN_bind_2"/>
    <property type="match status" value="1"/>
</dbReference>
<dbReference type="SUPFAM" id="SSF50475">
    <property type="entry name" value="FMN-binding split barrel"/>
    <property type="match status" value="1"/>
</dbReference>
<reference evidence="1" key="1">
    <citation type="submission" date="2020-10" db="EMBL/GenBank/DDBJ databases">
        <title>Sequencing the genomes of 1000 actinobacteria strains.</title>
        <authorList>
            <person name="Klenk H.-P."/>
        </authorList>
    </citation>
    <scope>NUCLEOTIDE SEQUENCE</scope>
    <source>
        <strain evidence="1">DSM 45354</strain>
    </source>
</reference>
<name>A0A927MWS0_9ACTN</name>
<dbReference type="EMBL" id="JADBEM010000001">
    <property type="protein sequence ID" value="MBE1604722.1"/>
    <property type="molecule type" value="Genomic_DNA"/>
</dbReference>
<comment type="caution">
    <text evidence="1">The sequence shown here is derived from an EMBL/GenBank/DDBJ whole genome shotgun (WGS) entry which is preliminary data.</text>
</comment>
<dbReference type="PANTHER" id="PTHR35802">
    <property type="entry name" value="PROTEASE SYNTHASE AND SPORULATION PROTEIN PAI 2"/>
    <property type="match status" value="1"/>
</dbReference>
<dbReference type="Gene3D" id="2.30.110.10">
    <property type="entry name" value="Electron Transport, Fmn-binding Protein, Chain A"/>
    <property type="match status" value="1"/>
</dbReference>
<evidence type="ECO:0000313" key="2">
    <source>
        <dbReference type="Proteomes" id="UP000638648"/>
    </source>
</evidence>
<protein>
    <submittedName>
        <fullName evidence="1">Transcriptional regulator</fullName>
    </submittedName>
</protein>
<proteinExistence type="predicted"/>
<gene>
    <name evidence="1" type="ORF">HEB94_001570</name>
</gene>
<dbReference type="AlphaFoldDB" id="A0A927MWS0"/>
<dbReference type="Proteomes" id="UP000638648">
    <property type="component" value="Unassembled WGS sequence"/>
</dbReference>